<dbReference type="PANTHER" id="PTHR36482">
    <property type="entry name" value="OSJNBA0024J22.15 PROTEIN"/>
    <property type="match status" value="1"/>
</dbReference>
<dbReference type="EnsemblPlants" id="AUR62032717-RA">
    <property type="protein sequence ID" value="AUR62032717-RA:cds"/>
    <property type="gene ID" value="AUR62032717"/>
</dbReference>
<reference evidence="1" key="1">
    <citation type="journal article" date="2017" name="Nature">
        <title>The genome of Chenopodium quinoa.</title>
        <authorList>
            <person name="Jarvis D.E."/>
            <person name="Ho Y.S."/>
            <person name="Lightfoot D.J."/>
            <person name="Schmoeckel S.M."/>
            <person name="Li B."/>
            <person name="Borm T.J.A."/>
            <person name="Ohyanagi H."/>
            <person name="Mineta K."/>
            <person name="Michell C.T."/>
            <person name="Saber N."/>
            <person name="Kharbatia N.M."/>
            <person name="Rupper R.R."/>
            <person name="Sharp A.R."/>
            <person name="Dally N."/>
            <person name="Boughton B.A."/>
            <person name="Woo Y.H."/>
            <person name="Gao G."/>
            <person name="Schijlen E.G.W.M."/>
            <person name="Guo X."/>
            <person name="Momin A.A."/>
            <person name="Negrao S."/>
            <person name="Al-Babili S."/>
            <person name="Gehring C."/>
            <person name="Roessner U."/>
            <person name="Jung C."/>
            <person name="Murphy K."/>
            <person name="Arold S.T."/>
            <person name="Gojobori T."/>
            <person name="van der Linden C.G."/>
            <person name="van Loo E.N."/>
            <person name="Jellen E.N."/>
            <person name="Maughan P.J."/>
            <person name="Tester M."/>
        </authorList>
    </citation>
    <scope>NUCLEOTIDE SEQUENCE [LARGE SCALE GENOMIC DNA]</scope>
    <source>
        <strain evidence="1">cv. PI 614886</strain>
    </source>
</reference>
<accession>A0A803MN66</accession>
<organism evidence="1 2">
    <name type="scientific">Chenopodium quinoa</name>
    <name type="common">Quinoa</name>
    <dbReference type="NCBI Taxonomy" id="63459"/>
    <lineage>
        <taxon>Eukaryota</taxon>
        <taxon>Viridiplantae</taxon>
        <taxon>Streptophyta</taxon>
        <taxon>Embryophyta</taxon>
        <taxon>Tracheophyta</taxon>
        <taxon>Spermatophyta</taxon>
        <taxon>Magnoliopsida</taxon>
        <taxon>eudicotyledons</taxon>
        <taxon>Gunneridae</taxon>
        <taxon>Pentapetalae</taxon>
        <taxon>Caryophyllales</taxon>
        <taxon>Chenopodiaceae</taxon>
        <taxon>Chenopodioideae</taxon>
        <taxon>Atripliceae</taxon>
        <taxon>Chenopodium</taxon>
    </lineage>
</organism>
<reference evidence="1" key="2">
    <citation type="submission" date="2021-03" db="UniProtKB">
        <authorList>
            <consortium name="EnsemblPlants"/>
        </authorList>
    </citation>
    <scope>IDENTIFICATION</scope>
</reference>
<dbReference type="PANTHER" id="PTHR36482:SF6">
    <property type="entry name" value="JASMONATE-INDUCED PROTEIN HOMOLOG"/>
    <property type="match status" value="1"/>
</dbReference>
<name>A0A803MN66_CHEQI</name>
<sequence>KAAVEKAMQEAQNILANNDAVKDEQYQLVAVGGVMQNSQTRPIRLMKTHEVKGKFVTNPPKTIGGEAPGAFVHQGATSQGQLQVIVGSKCAIVYGTIDRAFPGLGYLLAWDKPDNSDEINKVYVEAGDLTSWRKWSGVKSNQN</sequence>
<proteinExistence type="predicted"/>
<dbReference type="InterPro" id="IPR049065">
    <property type="entry name" value="Nakanori"/>
</dbReference>
<protein>
    <submittedName>
        <fullName evidence="1">Uncharacterized protein</fullName>
    </submittedName>
</protein>
<dbReference type="Proteomes" id="UP000596660">
    <property type="component" value="Unplaced"/>
</dbReference>
<evidence type="ECO:0000313" key="2">
    <source>
        <dbReference type="Proteomes" id="UP000596660"/>
    </source>
</evidence>
<dbReference type="Gramene" id="AUR62032717-RA">
    <property type="protein sequence ID" value="AUR62032717-RA:cds"/>
    <property type="gene ID" value="AUR62032717"/>
</dbReference>
<keyword evidence="2" id="KW-1185">Reference proteome</keyword>
<dbReference type="Pfam" id="PF21230">
    <property type="entry name" value="Nakanori"/>
    <property type="match status" value="1"/>
</dbReference>
<dbReference type="OMA" id="WLLAWNK"/>
<dbReference type="AlphaFoldDB" id="A0A803MN66"/>
<dbReference type="InterPro" id="IPR053085">
    <property type="entry name" value="Jasmonate-induced_protein"/>
</dbReference>
<evidence type="ECO:0000313" key="1">
    <source>
        <dbReference type="EnsemblPlants" id="AUR62032717-RA:cds"/>
    </source>
</evidence>